<feature type="domain" description="Thoeris protein ThsA Macro" evidence="2">
    <location>
        <begin position="81"/>
        <end position="259"/>
    </location>
</feature>
<evidence type="ECO:0000259" key="2">
    <source>
        <dbReference type="Pfam" id="PF20016"/>
    </source>
</evidence>
<sequence length="276" mass="31271">MKSIILGLKRHPWRLLVSFFLSYSVLWTVVESVAFFYPILPLQEASRYVVFISLSIIISVIRVRQPRHVSIKVNTSDTTLNIYYGDIFNQKGYIAISVNEYFDSELGDPVSENSLHGIVIKEYFSGYPESFDNAVSQDLNGIQHEVIERERGNTKKYPIGTTAKVIANEHKFLLFALSHTNIQTFKASSDLSTMIKAMHGLFDHARNCTGGEKLIIPLIGSGISGVGLPTTQLLQLIVLAIIDETKKQQICKEIDLVLHDSRFEEVNLEIIRRQWV</sequence>
<evidence type="ECO:0000313" key="3">
    <source>
        <dbReference type="EMBL" id="VFK12734.1"/>
    </source>
</evidence>
<dbReference type="SUPFAM" id="SSF52949">
    <property type="entry name" value="Macro domain-like"/>
    <property type="match status" value="1"/>
</dbReference>
<gene>
    <name evidence="3" type="ORF">BECKLFY1418C_GA0070996_100163</name>
</gene>
<reference evidence="3" key="1">
    <citation type="submission" date="2019-02" db="EMBL/GenBank/DDBJ databases">
        <authorList>
            <person name="Gruber-Vodicka R. H."/>
            <person name="Seah K. B. B."/>
        </authorList>
    </citation>
    <scope>NUCLEOTIDE SEQUENCE</scope>
    <source>
        <strain evidence="3">BECK_BY7</strain>
    </source>
</reference>
<protein>
    <recommendedName>
        <fullName evidence="2">Thoeris protein ThsA Macro domain-containing protein</fullName>
    </recommendedName>
</protein>
<proteinExistence type="predicted"/>
<feature type="transmembrane region" description="Helical" evidence="1">
    <location>
        <begin position="45"/>
        <end position="63"/>
    </location>
</feature>
<name>A0A450W6Q4_9GAMM</name>
<dbReference type="Gene3D" id="3.40.220.10">
    <property type="entry name" value="Leucine Aminopeptidase, subunit E, domain 1"/>
    <property type="match status" value="1"/>
</dbReference>
<dbReference type="EMBL" id="CAADFN010000001">
    <property type="protein sequence ID" value="VFK12734.1"/>
    <property type="molecule type" value="Genomic_DNA"/>
</dbReference>
<organism evidence="3">
    <name type="scientific">Candidatus Kentrum sp. LFY</name>
    <dbReference type="NCBI Taxonomy" id="2126342"/>
    <lineage>
        <taxon>Bacteria</taxon>
        <taxon>Pseudomonadati</taxon>
        <taxon>Pseudomonadota</taxon>
        <taxon>Gammaproteobacteria</taxon>
        <taxon>Candidatus Kentrum</taxon>
    </lineage>
</organism>
<dbReference type="InterPro" id="IPR043472">
    <property type="entry name" value="Macro_dom-like"/>
</dbReference>
<dbReference type="AlphaFoldDB" id="A0A450W6Q4"/>
<feature type="transmembrane region" description="Helical" evidence="1">
    <location>
        <begin position="12"/>
        <end position="39"/>
    </location>
</feature>
<evidence type="ECO:0000256" key="1">
    <source>
        <dbReference type="SAM" id="Phobius"/>
    </source>
</evidence>
<dbReference type="Pfam" id="PF20016">
    <property type="entry name" value="ThsA_Macro"/>
    <property type="match status" value="1"/>
</dbReference>
<keyword evidence="1" id="KW-1133">Transmembrane helix</keyword>
<keyword evidence="1" id="KW-0472">Membrane</keyword>
<accession>A0A450W6Q4</accession>
<keyword evidence="1" id="KW-0812">Transmembrane</keyword>
<dbReference type="InterPro" id="IPR045535">
    <property type="entry name" value="ThsA_Macro"/>
</dbReference>